<dbReference type="InterPro" id="IPR012349">
    <property type="entry name" value="Split_barrel_FMN-bd"/>
</dbReference>
<comment type="similarity">
    <text evidence="1">Belongs to the F420H(2)-dependent quinone reductase family.</text>
</comment>
<dbReference type="GO" id="GO:0070967">
    <property type="term" value="F:coenzyme F420 binding"/>
    <property type="evidence" value="ECO:0007669"/>
    <property type="project" value="TreeGrafter"/>
</dbReference>
<dbReference type="GO" id="GO:0016491">
    <property type="term" value="F:oxidoreductase activity"/>
    <property type="evidence" value="ECO:0007669"/>
    <property type="project" value="InterPro"/>
</dbReference>
<dbReference type="GO" id="GO:0005886">
    <property type="term" value="C:plasma membrane"/>
    <property type="evidence" value="ECO:0007669"/>
    <property type="project" value="TreeGrafter"/>
</dbReference>
<sequence length="136" mass="14989">MSDWNDGVIAEFRANEGKVGGYFEGAPMILLHHIGAKTGTVRVTPLVYFPQDDGSMLVVASKGGAPTNPDWYHNVLANPRFEVEVGTRTFTVDAAELSPQERAKHWPLIVAERPGFGEYETKTSRVIPVLRLRPVA</sequence>
<protein>
    <submittedName>
        <fullName evidence="3">Deazaflavin-dependent oxidoreductase (Nitroreductase family)</fullName>
    </submittedName>
</protein>
<name>A0A852WMS6_9MICO</name>
<dbReference type="Proteomes" id="UP000573599">
    <property type="component" value="Unassembled WGS sequence"/>
</dbReference>
<proteinExistence type="inferred from homology"/>
<evidence type="ECO:0000256" key="2">
    <source>
        <dbReference type="ARBA" id="ARBA00049106"/>
    </source>
</evidence>
<accession>A0A852WMS6</accession>
<reference evidence="3 4" key="1">
    <citation type="submission" date="2020-07" db="EMBL/GenBank/DDBJ databases">
        <title>Sequencing the genomes of 1000 actinobacteria strains.</title>
        <authorList>
            <person name="Klenk H.-P."/>
        </authorList>
    </citation>
    <scope>NUCLEOTIDE SEQUENCE [LARGE SCALE GENOMIC DNA]</scope>
    <source>
        <strain evidence="3 4">DSM 23987</strain>
    </source>
</reference>
<dbReference type="NCBIfam" id="TIGR00026">
    <property type="entry name" value="hi_GC_TIGR00026"/>
    <property type="match status" value="1"/>
</dbReference>
<evidence type="ECO:0000313" key="3">
    <source>
        <dbReference type="EMBL" id="NYG07545.1"/>
    </source>
</evidence>
<comment type="caution">
    <text evidence="3">The sequence shown here is derived from an EMBL/GenBank/DDBJ whole genome shotgun (WGS) entry which is preliminary data.</text>
</comment>
<dbReference type="RefSeq" id="WP_179421879.1">
    <property type="nucleotide sequence ID" value="NZ_JACCAB010000001.1"/>
</dbReference>
<organism evidence="3 4">
    <name type="scientific">Pedococcus badiiscoriae</name>
    <dbReference type="NCBI Taxonomy" id="642776"/>
    <lineage>
        <taxon>Bacteria</taxon>
        <taxon>Bacillati</taxon>
        <taxon>Actinomycetota</taxon>
        <taxon>Actinomycetes</taxon>
        <taxon>Micrococcales</taxon>
        <taxon>Intrasporangiaceae</taxon>
        <taxon>Pedococcus</taxon>
    </lineage>
</organism>
<keyword evidence="4" id="KW-1185">Reference proteome</keyword>
<dbReference type="PANTHER" id="PTHR39428">
    <property type="entry name" value="F420H(2)-DEPENDENT QUINONE REDUCTASE RV1261C"/>
    <property type="match status" value="1"/>
</dbReference>
<dbReference type="PANTHER" id="PTHR39428:SF1">
    <property type="entry name" value="F420H(2)-DEPENDENT QUINONE REDUCTASE RV1261C"/>
    <property type="match status" value="1"/>
</dbReference>
<evidence type="ECO:0000256" key="1">
    <source>
        <dbReference type="ARBA" id="ARBA00008710"/>
    </source>
</evidence>
<dbReference type="Pfam" id="PF04075">
    <property type="entry name" value="F420H2_quin_red"/>
    <property type="match status" value="1"/>
</dbReference>
<dbReference type="AlphaFoldDB" id="A0A852WMS6"/>
<dbReference type="EMBL" id="JACCAB010000001">
    <property type="protein sequence ID" value="NYG07545.1"/>
    <property type="molecule type" value="Genomic_DNA"/>
</dbReference>
<dbReference type="Gene3D" id="2.30.110.10">
    <property type="entry name" value="Electron Transport, Fmn-binding Protein, Chain A"/>
    <property type="match status" value="1"/>
</dbReference>
<dbReference type="InterPro" id="IPR004378">
    <property type="entry name" value="F420H2_quin_Rdtase"/>
</dbReference>
<gene>
    <name evidence="3" type="ORF">BJ986_002032</name>
</gene>
<comment type="catalytic activity">
    <reaction evidence="2">
        <text>oxidized coenzyme F420-(gamma-L-Glu)(n) + a quinol + H(+) = reduced coenzyme F420-(gamma-L-Glu)(n) + a quinone</text>
        <dbReference type="Rhea" id="RHEA:39663"/>
        <dbReference type="Rhea" id="RHEA-COMP:12939"/>
        <dbReference type="Rhea" id="RHEA-COMP:14378"/>
        <dbReference type="ChEBI" id="CHEBI:15378"/>
        <dbReference type="ChEBI" id="CHEBI:24646"/>
        <dbReference type="ChEBI" id="CHEBI:132124"/>
        <dbReference type="ChEBI" id="CHEBI:133980"/>
        <dbReference type="ChEBI" id="CHEBI:139511"/>
    </reaction>
</comment>
<evidence type="ECO:0000313" key="4">
    <source>
        <dbReference type="Proteomes" id="UP000573599"/>
    </source>
</evidence>